<organism evidence="2 3">
    <name type="scientific">Priestia veravalensis</name>
    <dbReference type="NCBI Taxonomy" id="1414648"/>
    <lineage>
        <taxon>Bacteria</taxon>
        <taxon>Bacillati</taxon>
        <taxon>Bacillota</taxon>
        <taxon>Bacilli</taxon>
        <taxon>Bacillales</taxon>
        <taxon>Bacillaceae</taxon>
        <taxon>Priestia</taxon>
    </lineage>
</organism>
<proteinExistence type="predicted"/>
<comment type="caution">
    <text evidence="2">The sequence shown here is derived from an EMBL/GenBank/DDBJ whole genome shotgun (WGS) entry which is preliminary data.</text>
</comment>
<keyword evidence="1" id="KW-0472">Membrane</keyword>
<name>A0A0V8JHI1_9BACI</name>
<feature type="transmembrane region" description="Helical" evidence="1">
    <location>
        <begin position="38"/>
        <end position="71"/>
    </location>
</feature>
<dbReference type="AlphaFoldDB" id="A0A0V8JHI1"/>
<evidence type="ECO:0000313" key="3">
    <source>
        <dbReference type="Proteomes" id="UP000053681"/>
    </source>
</evidence>
<reference evidence="2 3" key="1">
    <citation type="submission" date="2015-11" db="EMBL/GenBank/DDBJ databases">
        <title>Bacillus caseinolyticus sp nov.</title>
        <authorList>
            <person name="Dastager S.G."/>
            <person name="Mawlankar R."/>
        </authorList>
    </citation>
    <scope>NUCLEOTIDE SEQUENCE [LARGE SCALE GENOMIC DNA]</scope>
    <source>
        <strain evidence="2 3">SGD-V-76</strain>
    </source>
</reference>
<evidence type="ECO:0000256" key="1">
    <source>
        <dbReference type="SAM" id="Phobius"/>
    </source>
</evidence>
<keyword evidence="1" id="KW-1133">Transmembrane helix</keyword>
<feature type="transmembrane region" description="Helical" evidence="1">
    <location>
        <begin position="6"/>
        <end position="26"/>
    </location>
</feature>
<protein>
    <submittedName>
        <fullName evidence="2">Uncharacterized protein</fullName>
    </submittedName>
</protein>
<sequence>MIYLISAALIILGSVIIIFLISLTNDKENSEKMDKKQGLFFFLLDFTTTILGMGNVLLPIGLIFLGILLLIYH</sequence>
<keyword evidence="3" id="KW-1185">Reference proteome</keyword>
<evidence type="ECO:0000313" key="2">
    <source>
        <dbReference type="EMBL" id="KSU86128.1"/>
    </source>
</evidence>
<keyword evidence="1" id="KW-0812">Transmembrane</keyword>
<dbReference type="RefSeq" id="WP_025909460.1">
    <property type="nucleotide sequence ID" value="NZ_KQ758727.1"/>
</dbReference>
<gene>
    <name evidence="2" type="ORF">AS180_20365</name>
</gene>
<dbReference type="Proteomes" id="UP000053681">
    <property type="component" value="Unassembled WGS sequence"/>
</dbReference>
<accession>A0A0V8JHI1</accession>
<dbReference type="EMBL" id="LNQP01000113">
    <property type="protein sequence ID" value="KSU86128.1"/>
    <property type="molecule type" value="Genomic_DNA"/>
</dbReference>